<comment type="similarity">
    <text evidence="2">Belongs to the MCM10 family.</text>
</comment>
<evidence type="ECO:0000256" key="1">
    <source>
        <dbReference type="ARBA" id="ARBA00004123"/>
    </source>
</evidence>
<comment type="subcellular location">
    <subcellularLocation>
        <location evidence="1">Nucleus</location>
    </subcellularLocation>
</comment>
<dbReference type="GO" id="GO:0043596">
    <property type="term" value="C:nuclear replication fork"/>
    <property type="evidence" value="ECO:0007669"/>
    <property type="project" value="TreeGrafter"/>
</dbReference>
<accession>W4GXF7</accession>
<feature type="compositionally biased region" description="Polar residues" evidence="8">
    <location>
        <begin position="407"/>
        <end position="418"/>
    </location>
</feature>
<feature type="region of interest" description="Disordered" evidence="8">
    <location>
        <begin position="485"/>
        <end position="568"/>
    </location>
</feature>
<dbReference type="GO" id="GO:0003688">
    <property type="term" value="F:DNA replication origin binding"/>
    <property type="evidence" value="ECO:0007669"/>
    <property type="project" value="TreeGrafter"/>
</dbReference>
<dbReference type="Gene3D" id="2.40.50.140">
    <property type="entry name" value="Nucleic acid-binding proteins"/>
    <property type="match status" value="1"/>
</dbReference>
<dbReference type="OrthoDB" id="273123at2759"/>
<protein>
    <submittedName>
        <fullName evidence="11">Uncharacterized protein</fullName>
    </submittedName>
</protein>
<feature type="domain" description="Zinc finger Mcm10/DnaG-type" evidence="9">
    <location>
        <begin position="278"/>
        <end position="323"/>
    </location>
</feature>
<evidence type="ECO:0000259" key="10">
    <source>
        <dbReference type="Pfam" id="PF22379"/>
    </source>
</evidence>
<dbReference type="GO" id="GO:0008270">
    <property type="term" value="F:zinc ion binding"/>
    <property type="evidence" value="ECO:0007669"/>
    <property type="project" value="UniProtKB-KW"/>
</dbReference>
<dbReference type="InterPro" id="IPR012340">
    <property type="entry name" value="NA-bd_OB-fold"/>
</dbReference>
<feature type="region of interest" description="Disordered" evidence="8">
    <location>
        <begin position="353"/>
        <end position="374"/>
    </location>
</feature>
<dbReference type="PANTHER" id="PTHR13454:SF11">
    <property type="entry name" value="PROTEIN MCM10 HOMOLOG"/>
    <property type="match status" value="1"/>
</dbReference>
<feature type="region of interest" description="Disordered" evidence="8">
    <location>
        <begin position="405"/>
        <end position="429"/>
    </location>
</feature>
<dbReference type="Pfam" id="PF09329">
    <property type="entry name" value="zf-primase"/>
    <property type="match status" value="1"/>
</dbReference>
<keyword evidence="4" id="KW-0479">Metal-binding</keyword>
<organism evidence="11">
    <name type="scientific">Aphanomyces astaci</name>
    <name type="common">Crayfish plague agent</name>
    <dbReference type="NCBI Taxonomy" id="112090"/>
    <lineage>
        <taxon>Eukaryota</taxon>
        <taxon>Sar</taxon>
        <taxon>Stramenopiles</taxon>
        <taxon>Oomycota</taxon>
        <taxon>Saprolegniomycetes</taxon>
        <taxon>Saprolegniales</taxon>
        <taxon>Verrucalvaceae</taxon>
        <taxon>Aphanomyces</taxon>
    </lineage>
</organism>
<evidence type="ECO:0000256" key="6">
    <source>
        <dbReference type="ARBA" id="ARBA00022833"/>
    </source>
</evidence>
<keyword evidence="7" id="KW-0539">Nucleus</keyword>
<name>W4GXF7_APHAT</name>
<dbReference type="GO" id="GO:0006270">
    <property type="term" value="P:DNA replication initiation"/>
    <property type="evidence" value="ECO:0007669"/>
    <property type="project" value="InterPro"/>
</dbReference>
<feature type="compositionally biased region" description="Polar residues" evidence="8">
    <location>
        <begin position="548"/>
        <end position="561"/>
    </location>
</feature>
<sequence>MSADAKWNWKEIIKQDKVERPSSLSLSSSAVVGGTPQGGGIAVPKPFYSQVPHRPKKAKAAYQATGITAEQKRAASLAQYGVGPSRDGVGPSRDAVGAIRNVFIAQLADDEPLLPLRKKADIFRIYTPDKSTETSTVTNVEDPLVVEEFSGLRIRDRKVPADVMREQMDGRTFIKLAKLETSRRQDLENSQLDWVTIGVLAKSTLSKAASGNAFVAWMLSDLENAMATLFLNNDAYSCHWKEMEGSVVAVLNPSIRPANEAGKFALSVSAGDNIVKLGTAMDFGMCRSLTHGGRQCNIPINVTHGDYCVVHVAAKFKAAGKGRQELNGAGTFRADLFQHGDSVRNVSAGTYGTITHQQTPTPKQPKRVPAKRKRPSEVFMAPPTITTTQVDAMGGVVVVVPAAAAATPSQRQTSTSTAPDFVRRADPSGSLEQLRQVIQGGKEGHKAGSSGPNNSTSKNALIAKILGVGTGVKKVNMMNLVMKQTGTSSALPPPPPPQALKPLNSSTTHGMTRPLSTANATAAATLNRRRPSPRSNDALANVKRVAPPSSNRRASQVTSLRASGMLPE</sequence>
<keyword evidence="3" id="KW-0235">DNA replication</keyword>
<evidence type="ECO:0000256" key="3">
    <source>
        <dbReference type="ARBA" id="ARBA00022705"/>
    </source>
</evidence>
<evidence type="ECO:0000256" key="8">
    <source>
        <dbReference type="SAM" id="MobiDB-lite"/>
    </source>
</evidence>
<keyword evidence="6" id="KW-0862">Zinc</keyword>
<dbReference type="GO" id="GO:0003697">
    <property type="term" value="F:single-stranded DNA binding"/>
    <property type="evidence" value="ECO:0007669"/>
    <property type="project" value="InterPro"/>
</dbReference>
<dbReference type="GeneID" id="20806269"/>
<dbReference type="InterPro" id="IPR055065">
    <property type="entry name" value="OB_MCM10"/>
</dbReference>
<keyword evidence="5" id="KW-0863">Zinc-finger</keyword>
<dbReference type="RefSeq" id="XP_009827003.1">
    <property type="nucleotide sequence ID" value="XM_009828701.1"/>
</dbReference>
<dbReference type="InterPro" id="IPR015408">
    <property type="entry name" value="Znf_Mcm10/DnaG"/>
</dbReference>
<evidence type="ECO:0000313" key="11">
    <source>
        <dbReference type="EMBL" id="ETV83573.1"/>
    </source>
</evidence>
<dbReference type="InterPro" id="IPR040184">
    <property type="entry name" value="Mcm10"/>
</dbReference>
<feature type="compositionally biased region" description="Basic residues" evidence="8">
    <location>
        <begin position="364"/>
        <end position="374"/>
    </location>
</feature>
<proteinExistence type="inferred from homology"/>
<dbReference type="VEuPathDB" id="FungiDB:H257_04273"/>
<feature type="compositionally biased region" description="Polar residues" evidence="8">
    <location>
        <begin position="503"/>
        <end position="516"/>
    </location>
</feature>
<evidence type="ECO:0000256" key="4">
    <source>
        <dbReference type="ARBA" id="ARBA00022723"/>
    </source>
</evidence>
<evidence type="ECO:0000256" key="5">
    <source>
        <dbReference type="ARBA" id="ARBA00022771"/>
    </source>
</evidence>
<dbReference type="Pfam" id="PF22379">
    <property type="entry name" value="OB_MCM10"/>
    <property type="match status" value="1"/>
</dbReference>
<evidence type="ECO:0000256" key="7">
    <source>
        <dbReference type="ARBA" id="ARBA00023242"/>
    </source>
</evidence>
<dbReference type="PANTHER" id="PTHR13454">
    <property type="entry name" value="PROTEIN MCM10 HOMOLOG"/>
    <property type="match status" value="1"/>
</dbReference>
<dbReference type="STRING" id="112090.W4GXF7"/>
<feature type="compositionally biased region" description="Low complexity" evidence="8">
    <location>
        <begin position="517"/>
        <end position="526"/>
    </location>
</feature>
<gene>
    <name evidence="11" type="ORF">H257_04273</name>
</gene>
<dbReference type="AlphaFoldDB" id="W4GXF7"/>
<feature type="domain" description="MCM10 OB-fold" evidence="10">
    <location>
        <begin position="149"/>
        <end position="274"/>
    </location>
</feature>
<evidence type="ECO:0000256" key="2">
    <source>
        <dbReference type="ARBA" id="ARBA00009679"/>
    </source>
</evidence>
<reference evidence="11" key="1">
    <citation type="submission" date="2013-12" db="EMBL/GenBank/DDBJ databases">
        <title>The Genome Sequence of Aphanomyces astaci APO3.</title>
        <authorList>
            <consortium name="The Broad Institute Genomics Platform"/>
            <person name="Russ C."/>
            <person name="Tyler B."/>
            <person name="van West P."/>
            <person name="Dieguez-Uribeondo J."/>
            <person name="Young S.K."/>
            <person name="Zeng Q."/>
            <person name="Gargeya S."/>
            <person name="Fitzgerald M."/>
            <person name="Abouelleil A."/>
            <person name="Alvarado L."/>
            <person name="Chapman S.B."/>
            <person name="Gainer-Dewar J."/>
            <person name="Goldberg J."/>
            <person name="Griggs A."/>
            <person name="Gujja S."/>
            <person name="Hansen M."/>
            <person name="Howarth C."/>
            <person name="Imamovic A."/>
            <person name="Ireland A."/>
            <person name="Larimer J."/>
            <person name="McCowan C."/>
            <person name="Murphy C."/>
            <person name="Pearson M."/>
            <person name="Poon T.W."/>
            <person name="Priest M."/>
            <person name="Roberts A."/>
            <person name="Saif S."/>
            <person name="Shea T."/>
            <person name="Sykes S."/>
            <person name="Wortman J."/>
            <person name="Nusbaum C."/>
            <person name="Birren B."/>
        </authorList>
    </citation>
    <scope>NUCLEOTIDE SEQUENCE [LARGE SCALE GENOMIC DNA]</scope>
    <source>
        <strain evidence="11">APO3</strain>
    </source>
</reference>
<evidence type="ECO:0000259" key="9">
    <source>
        <dbReference type="Pfam" id="PF09329"/>
    </source>
</evidence>
<dbReference type="EMBL" id="KI913120">
    <property type="protein sequence ID" value="ETV83573.1"/>
    <property type="molecule type" value="Genomic_DNA"/>
</dbReference>